<dbReference type="InterPro" id="IPR023198">
    <property type="entry name" value="PGP-like_dom2"/>
</dbReference>
<gene>
    <name evidence="2" type="primary">yjjG</name>
    <name evidence="2" type="ORF">NCTC11401_01679</name>
    <name evidence="1" type="ORF">SAMN05421777_11331</name>
</gene>
<dbReference type="Gene3D" id="3.40.50.1000">
    <property type="entry name" value="HAD superfamily/HAD-like"/>
    <property type="match status" value="1"/>
</dbReference>
<name>A0A377GJA2_9GAMM</name>
<dbReference type="PANTHER" id="PTHR47478:SF1">
    <property type="entry name" value="PYRIMIDINE 5'-NUCLEOTIDASE YJJG"/>
    <property type="match status" value="1"/>
</dbReference>
<dbReference type="OrthoDB" id="148966at2"/>
<evidence type="ECO:0000313" key="2">
    <source>
        <dbReference type="EMBL" id="STO24861.1"/>
    </source>
</evidence>
<dbReference type="SFLD" id="SFLDS00003">
    <property type="entry name" value="Haloacid_Dehalogenase"/>
    <property type="match status" value="1"/>
</dbReference>
<dbReference type="NCBIfam" id="TIGR01549">
    <property type="entry name" value="HAD-SF-IA-v1"/>
    <property type="match status" value="1"/>
</dbReference>
<dbReference type="Proteomes" id="UP000254374">
    <property type="component" value="Unassembled WGS sequence"/>
</dbReference>
<dbReference type="InterPro" id="IPR036412">
    <property type="entry name" value="HAD-like_sf"/>
</dbReference>
<dbReference type="PANTHER" id="PTHR47478">
    <property type="match status" value="1"/>
</dbReference>
<sequence>MPYQVILFDLDDTLIDFTYSQRMGLINIYKKFYSKVEYTLFEHLYKEINTCLWNQVGSEKNSLMPSDVRLLRFVQLNQKLSCSTPVEVIADEYDINLCIHAHWIPNVRTAIEFLHQKGHILGIITNGFIEAQGEKRQRLQLNNWFDCYIVSDEVGVAKPNIEIFNIAIQEITSKRKQVIEKNSMLMVGDSIISDGYGAKNFGIDYCFINNRSLNNESSELPIRYTISSVAHLPACIGYQTEYMNYIKSRKTSDEVLI</sequence>
<dbReference type="EMBL" id="UGGV01000001">
    <property type="protein sequence ID" value="STO24861.1"/>
    <property type="molecule type" value="Genomic_DNA"/>
</dbReference>
<dbReference type="InterPro" id="IPR023214">
    <property type="entry name" value="HAD_sf"/>
</dbReference>
<reference evidence="1 3" key="1">
    <citation type="submission" date="2017-01" db="EMBL/GenBank/DDBJ databases">
        <authorList>
            <person name="Varghese N."/>
            <person name="Submissions S."/>
        </authorList>
    </citation>
    <scope>NUCLEOTIDE SEQUENCE [LARGE SCALE GENOMIC DNA]</scope>
    <source>
        <strain evidence="1 3">ATCC 33342</strain>
    </source>
</reference>
<dbReference type="GO" id="GO:0008253">
    <property type="term" value="F:5'-nucleotidase activity"/>
    <property type="evidence" value="ECO:0007669"/>
    <property type="project" value="UniProtKB-EC"/>
</dbReference>
<organism evidence="2 4">
    <name type="scientific">Fluoribacter gormanii</name>
    <dbReference type="NCBI Taxonomy" id="464"/>
    <lineage>
        <taxon>Bacteria</taxon>
        <taxon>Pseudomonadati</taxon>
        <taxon>Pseudomonadota</taxon>
        <taxon>Gammaproteobacteria</taxon>
        <taxon>Legionellales</taxon>
        <taxon>Legionellaceae</taxon>
        <taxon>Fluoribacter</taxon>
    </lineage>
</organism>
<evidence type="ECO:0000313" key="1">
    <source>
        <dbReference type="EMBL" id="SIR47780.1"/>
    </source>
</evidence>
<dbReference type="InterPro" id="IPR052550">
    <property type="entry name" value="Pyrimidine_5'-ntase_YjjG"/>
</dbReference>
<dbReference type="InterPro" id="IPR006439">
    <property type="entry name" value="HAD-SF_hydro_IA"/>
</dbReference>
<keyword evidence="3" id="KW-1185">Reference proteome</keyword>
<protein>
    <submittedName>
        <fullName evidence="1">2-haloacid dehalogenase/putative hydrolase of the HAD superfamily</fullName>
    </submittedName>
    <submittedName>
        <fullName evidence="2">Pyrimidine 5'-nucleotidase YjjG</fullName>
        <ecNumber evidence="2">3.1.3.5</ecNumber>
    </submittedName>
</protein>
<reference evidence="2 4" key="2">
    <citation type="submission" date="2018-06" db="EMBL/GenBank/DDBJ databases">
        <authorList>
            <consortium name="Pathogen Informatics"/>
            <person name="Doyle S."/>
        </authorList>
    </citation>
    <scope>NUCLEOTIDE SEQUENCE [LARGE SCALE GENOMIC DNA]</scope>
    <source>
        <strain evidence="2 4">NCTC11401</strain>
    </source>
</reference>
<dbReference type="STRING" id="464.Lgor_2445"/>
<dbReference type="RefSeq" id="WP_058468902.1">
    <property type="nucleotide sequence ID" value="NZ_CAAAIX010000022.1"/>
</dbReference>
<dbReference type="SUPFAM" id="SSF56784">
    <property type="entry name" value="HAD-like"/>
    <property type="match status" value="1"/>
</dbReference>
<dbReference type="AlphaFoldDB" id="A0A377GJA2"/>
<dbReference type="SFLD" id="SFLDG01129">
    <property type="entry name" value="C1.5:_HAD__Beta-PGM__Phosphata"/>
    <property type="match status" value="1"/>
</dbReference>
<proteinExistence type="predicted"/>
<keyword evidence="2" id="KW-0378">Hydrolase</keyword>
<dbReference type="EMBL" id="FTNL01000013">
    <property type="protein sequence ID" value="SIR47780.1"/>
    <property type="molecule type" value="Genomic_DNA"/>
</dbReference>
<evidence type="ECO:0000313" key="4">
    <source>
        <dbReference type="Proteomes" id="UP000254374"/>
    </source>
</evidence>
<dbReference type="PRINTS" id="PR00413">
    <property type="entry name" value="HADHALOGNASE"/>
</dbReference>
<dbReference type="EC" id="3.1.3.5" evidence="2"/>
<accession>A0A377GJA2</accession>
<evidence type="ECO:0000313" key="3">
    <source>
        <dbReference type="Proteomes" id="UP000186808"/>
    </source>
</evidence>
<dbReference type="Proteomes" id="UP000186808">
    <property type="component" value="Unassembled WGS sequence"/>
</dbReference>
<dbReference type="Gene3D" id="1.10.150.240">
    <property type="entry name" value="Putative phosphatase, domain 2"/>
    <property type="match status" value="1"/>
</dbReference>
<dbReference type="Pfam" id="PF00702">
    <property type="entry name" value="Hydrolase"/>
    <property type="match status" value="1"/>
</dbReference>